<dbReference type="PANTHER" id="PTHR35561:SF1">
    <property type="entry name" value="RNA 2',3'-CYCLIC PHOSPHODIESTERASE"/>
    <property type="match status" value="1"/>
</dbReference>
<name>A0A644VTT3_9ZZZZ</name>
<gene>
    <name evidence="2" type="ORF">SDC9_40842</name>
</gene>
<keyword evidence="1 2" id="KW-0378">Hydrolase</keyword>
<dbReference type="InterPro" id="IPR009097">
    <property type="entry name" value="Cyclic_Pdiesterase"/>
</dbReference>
<dbReference type="Pfam" id="PF13563">
    <property type="entry name" value="2_5_RNA_ligase2"/>
    <property type="match status" value="1"/>
</dbReference>
<dbReference type="EC" id="3.1.4.-" evidence="2"/>
<dbReference type="Gene3D" id="3.90.1140.10">
    <property type="entry name" value="Cyclic phosphodiesterase"/>
    <property type="match status" value="1"/>
</dbReference>
<dbReference type="SUPFAM" id="SSF55144">
    <property type="entry name" value="LigT-like"/>
    <property type="match status" value="1"/>
</dbReference>
<dbReference type="GO" id="GO:0008664">
    <property type="term" value="F:RNA 2',3'-cyclic 3'-phosphodiesterase activity"/>
    <property type="evidence" value="ECO:0007669"/>
    <property type="project" value="InterPro"/>
</dbReference>
<dbReference type="InterPro" id="IPR004175">
    <property type="entry name" value="RNA_CPDase"/>
</dbReference>
<organism evidence="2">
    <name type="scientific">bioreactor metagenome</name>
    <dbReference type="NCBI Taxonomy" id="1076179"/>
    <lineage>
        <taxon>unclassified sequences</taxon>
        <taxon>metagenomes</taxon>
        <taxon>ecological metagenomes</taxon>
    </lineage>
</organism>
<dbReference type="GO" id="GO:0004113">
    <property type="term" value="F:2',3'-cyclic-nucleotide 3'-phosphodiesterase activity"/>
    <property type="evidence" value="ECO:0007669"/>
    <property type="project" value="InterPro"/>
</dbReference>
<protein>
    <submittedName>
        <fullName evidence="2">RNA 2',3'-cyclic phosphodiesterase</fullName>
        <ecNumber evidence="2">3.1.4.-</ecNumber>
    </submittedName>
</protein>
<comment type="caution">
    <text evidence="2">The sequence shown here is derived from an EMBL/GenBank/DDBJ whole genome shotgun (WGS) entry which is preliminary data.</text>
</comment>
<proteinExistence type="inferred from homology"/>
<accession>A0A644VTT3</accession>
<dbReference type="EMBL" id="VSSQ01000438">
    <property type="protein sequence ID" value="MPL94687.1"/>
    <property type="molecule type" value="Genomic_DNA"/>
</dbReference>
<evidence type="ECO:0000313" key="2">
    <source>
        <dbReference type="EMBL" id="MPL94687.1"/>
    </source>
</evidence>
<dbReference type="NCBIfam" id="TIGR02258">
    <property type="entry name" value="2_5_ligase"/>
    <property type="match status" value="1"/>
</dbReference>
<dbReference type="PANTHER" id="PTHR35561">
    <property type="entry name" value="RNA 2',3'-CYCLIC PHOSPHODIESTERASE"/>
    <property type="match status" value="1"/>
</dbReference>
<sequence>MNGAVVRSFVCVPLPEAVKRIVGNHAAAIRREQSGLKWVEKDLYHITLKFCGEHPLPVLDVFRNNAEAAINGHRPGPVLLRLGRPGAFPGMKRARTFFIGVEGETDKLAGIAELIESAAEAAGMGKENRPFHPHVTLARTRRPEEIVLPFFQEKRPGEWSAESILWMKSELRPSGPEYSILQEWSLL</sequence>
<evidence type="ECO:0000256" key="1">
    <source>
        <dbReference type="ARBA" id="ARBA00022801"/>
    </source>
</evidence>
<reference evidence="2" key="1">
    <citation type="submission" date="2019-08" db="EMBL/GenBank/DDBJ databases">
        <authorList>
            <person name="Kucharzyk K."/>
            <person name="Murdoch R.W."/>
            <person name="Higgins S."/>
            <person name="Loffler F."/>
        </authorList>
    </citation>
    <scope>NUCLEOTIDE SEQUENCE</scope>
</reference>
<dbReference type="AlphaFoldDB" id="A0A644VTT3"/>
<dbReference type="HAMAP" id="MF_01940">
    <property type="entry name" value="RNA_CPDase"/>
    <property type="match status" value="1"/>
</dbReference>